<dbReference type="PANTHER" id="PTHR43000">
    <property type="entry name" value="DTDP-D-GLUCOSE 4,6-DEHYDRATASE-RELATED"/>
    <property type="match status" value="1"/>
</dbReference>
<dbReference type="Pfam" id="PF01370">
    <property type="entry name" value="Epimerase"/>
    <property type="match status" value="1"/>
</dbReference>
<dbReference type="InterPro" id="IPR036291">
    <property type="entry name" value="NAD(P)-bd_dom_sf"/>
</dbReference>
<accession>A0A5C6K6D9</accession>
<sequence>MKKVLIYGKNSYIGEHYYQALKKVGYNVVIIDSFREKPKDIDFTGIDVVINVVGIAHVKITDDMEDLFYRINTDLAVELCEEAKKHYVKQYIYMSSMNVYGDTTETICSRDQESPKNFYGKSKFLADQRIHELEDDNFKVASVRPPVVYGKGCKGNFALLQKIASLTPIFPSFRNVKSLIYIGHLDNFICQLVESGDGGYFHPQNAQTISTADTIVAIRKALGKKTILIPGLGLLVKICMKFISKAERAFANDNYSIDFSRYKDNSYCNMSFQTTIDKTING</sequence>
<organism evidence="3 4">
    <name type="scientific">Parabacteroides distasonis</name>
    <dbReference type="NCBI Taxonomy" id="823"/>
    <lineage>
        <taxon>Bacteria</taxon>
        <taxon>Pseudomonadati</taxon>
        <taxon>Bacteroidota</taxon>
        <taxon>Bacteroidia</taxon>
        <taxon>Bacteroidales</taxon>
        <taxon>Tannerellaceae</taxon>
        <taxon>Parabacteroides</taxon>
    </lineage>
</organism>
<dbReference type="RefSeq" id="WP_146376190.1">
    <property type="nucleotide sequence ID" value="NZ_VOHW01000023.1"/>
</dbReference>
<feature type="domain" description="NAD-dependent epimerase/dehydratase" evidence="2">
    <location>
        <begin position="4"/>
        <end position="155"/>
    </location>
</feature>
<dbReference type="InterPro" id="IPR001509">
    <property type="entry name" value="Epimerase_deHydtase"/>
</dbReference>
<evidence type="ECO:0000313" key="3">
    <source>
        <dbReference type="EMBL" id="TWV57981.1"/>
    </source>
</evidence>
<dbReference type="AlphaFoldDB" id="A0A5C6K6D9"/>
<gene>
    <name evidence="3" type="ORF">FSA05_21910</name>
</gene>
<proteinExistence type="inferred from homology"/>
<protein>
    <submittedName>
        <fullName evidence="3">NAD-dependent epimerase/dehydratase family protein</fullName>
    </submittedName>
</protein>
<dbReference type="EMBL" id="VOHW01000023">
    <property type="protein sequence ID" value="TWV57981.1"/>
    <property type="molecule type" value="Genomic_DNA"/>
</dbReference>
<dbReference type="Gene3D" id="3.40.50.720">
    <property type="entry name" value="NAD(P)-binding Rossmann-like Domain"/>
    <property type="match status" value="1"/>
</dbReference>
<comment type="similarity">
    <text evidence="1">Belongs to the NAD(P)-dependent epimerase/dehydratase family.</text>
</comment>
<evidence type="ECO:0000259" key="2">
    <source>
        <dbReference type="Pfam" id="PF01370"/>
    </source>
</evidence>
<reference evidence="3 4" key="1">
    <citation type="submission" date="2019-07" db="EMBL/GenBank/DDBJ databases">
        <title>Genome sequencing of Parabacteroides distasonis iSURF_7.</title>
        <authorList>
            <person name="Degefu H.N."/>
            <person name="Ruoff K.L."/>
            <person name="Price C.E."/>
            <person name="Valls R.A."/>
            <person name="O'Toole G.A."/>
        </authorList>
    </citation>
    <scope>NUCLEOTIDE SEQUENCE [LARGE SCALE GENOMIC DNA]</scope>
    <source>
        <strain evidence="3 4">CFPLTA003_1B</strain>
    </source>
</reference>
<name>A0A5C6K6D9_PARDI</name>
<evidence type="ECO:0000256" key="1">
    <source>
        <dbReference type="ARBA" id="ARBA00007637"/>
    </source>
</evidence>
<dbReference type="SUPFAM" id="SSF51735">
    <property type="entry name" value="NAD(P)-binding Rossmann-fold domains"/>
    <property type="match status" value="1"/>
</dbReference>
<dbReference type="Proteomes" id="UP000315827">
    <property type="component" value="Unassembled WGS sequence"/>
</dbReference>
<comment type="caution">
    <text evidence="3">The sequence shown here is derived from an EMBL/GenBank/DDBJ whole genome shotgun (WGS) entry which is preliminary data.</text>
</comment>
<evidence type="ECO:0000313" key="4">
    <source>
        <dbReference type="Proteomes" id="UP000315827"/>
    </source>
</evidence>